<evidence type="ECO:0000313" key="2">
    <source>
        <dbReference type="Proteomes" id="UP000468707"/>
    </source>
</evidence>
<dbReference type="InterPro" id="IPR011990">
    <property type="entry name" value="TPR-like_helical_dom_sf"/>
</dbReference>
<sequence>MNVFQKRDIEKVQESLVTAINPSKKIKDLERRFKFSETFENQVSLADAYLNEGMYEEAIKNYRASLKDVFVNDFYAISKLVEAYCYAADYDNAIHYVDKIKDNPSFRKSKASFLYGLALEKTGGIELAEEYLRIFDAPYSNFNERLELSRFLVRQNKIEEAKEVLQEMISESEHMSRQSFRTNREVIKKAKEEFVALT</sequence>
<dbReference type="Proteomes" id="UP000468707">
    <property type="component" value="Unassembled WGS sequence"/>
</dbReference>
<comment type="caution">
    <text evidence="1">The sequence shown here is derived from an EMBL/GenBank/DDBJ whole genome shotgun (WGS) entry which is preliminary data.</text>
</comment>
<dbReference type="AlphaFoldDB" id="A0A6I5KUK8"/>
<accession>A0A6I5KUK8</accession>
<dbReference type="InterPro" id="IPR002885">
    <property type="entry name" value="PPR_rpt"/>
</dbReference>
<dbReference type="RefSeq" id="WP_163635992.1">
    <property type="nucleotide sequence ID" value="NZ_JAAAMI010000008.1"/>
</dbReference>
<reference evidence="1 2" key="1">
    <citation type="submission" date="2020-01" db="EMBL/GenBank/DDBJ databases">
        <title>Muricauda sediminis sp.nov. 40Bstr401.</title>
        <authorList>
            <person name="Xue Z."/>
            <person name="Zhu S."/>
            <person name="Ren N."/>
            <person name="Chen T."/>
            <person name="Chen X."/>
            <person name="Chen J."/>
            <person name="Yang J."/>
        </authorList>
    </citation>
    <scope>NUCLEOTIDE SEQUENCE [LARGE SCALE GENOMIC DNA]</scope>
    <source>
        <strain evidence="1 2">40Bstr401</strain>
    </source>
</reference>
<keyword evidence="2" id="KW-1185">Reference proteome</keyword>
<protein>
    <submittedName>
        <fullName evidence="1">Tetratricopeptide repeat protein</fullName>
    </submittedName>
</protein>
<dbReference type="EMBL" id="JAAAMI010000008">
    <property type="protein sequence ID" value="NDV44556.1"/>
    <property type="molecule type" value="Genomic_DNA"/>
</dbReference>
<evidence type="ECO:0000313" key="1">
    <source>
        <dbReference type="EMBL" id="NDV44556.1"/>
    </source>
</evidence>
<dbReference type="Gene3D" id="1.25.40.10">
    <property type="entry name" value="Tetratricopeptide repeat domain"/>
    <property type="match status" value="1"/>
</dbReference>
<dbReference type="Pfam" id="PF01535">
    <property type="entry name" value="PPR"/>
    <property type="match status" value="1"/>
</dbReference>
<gene>
    <name evidence="1" type="ORF">GTK07_14605</name>
</gene>
<proteinExistence type="predicted"/>
<dbReference type="SUPFAM" id="SSF48452">
    <property type="entry name" value="TPR-like"/>
    <property type="match status" value="1"/>
</dbReference>
<organism evidence="1 2">
    <name type="scientific">Flagellimonas sediminis</name>
    <dbReference type="NCBI Taxonomy" id="2696468"/>
    <lineage>
        <taxon>Bacteria</taxon>
        <taxon>Pseudomonadati</taxon>
        <taxon>Bacteroidota</taxon>
        <taxon>Flavobacteriia</taxon>
        <taxon>Flavobacteriales</taxon>
        <taxon>Flavobacteriaceae</taxon>
        <taxon>Flagellimonas</taxon>
    </lineage>
</organism>
<name>A0A6I5KUK8_9FLAO</name>
<dbReference type="Pfam" id="PF13181">
    <property type="entry name" value="TPR_8"/>
    <property type="match status" value="1"/>
</dbReference>
<dbReference type="InterPro" id="IPR019734">
    <property type="entry name" value="TPR_rpt"/>
</dbReference>